<sequence length="178" mass="19498">MLKCIVKNLITKKKTIPFPEGFGISPEEEARLVSMQKKIHSIFGRSLRIRQVDAGSCNACEWECTALTNPIYDIQRFGIDFVASPRHADALIVTGPISRQMELALRKTYLATPEPRLVIACGDCAIDGGIYKGSYAVTNGVANVIPVDCYIPGCPPTPIQIIHGIEKLLDEVASKKVK</sequence>
<protein>
    <submittedName>
        <fullName evidence="8">NADH-quinone oxidoreductase subunit NuoB</fullName>
        <ecNumber evidence="8">1.6.5.11</ecNumber>
    </submittedName>
</protein>
<reference evidence="8" key="1">
    <citation type="journal article" date="2020" name="mSystems">
        <title>Genome- and Community-Level Interaction Insights into Carbon Utilization and Element Cycling Functions of Hydrothermarchaeota in Hydrothermal Sediment.</title>
        <authorList>
            <person name="Zhou Z."/>
            <person name="Liu Y."/>
            <person name="Xu W."/>
            <person name="Pan J."/>
            <person name="Luo Z.H."/>
            <person name="Li M."/>
        </authorList>
    </citation>
    <scope>NUCLEOTIDE SEQUENCE [LARGE SCALE GENOMIC DNA]</scope>
    <source>
        <strain evidence="8">SpSt-132</strain>
    </source>
</reference>
<evidence type="ECO:0000256" key="4">
    <source>
        <dbReference type="ARBA" id="ARBA00022723"/>
    </source>
</evidence>
<comment type="cofactor">
    <cofactor evidence="1">
        <name>[4Fe-4S] cluster</name>
        <dbReference type="ChEBI" id="CHEBI:49883"/>
    </cofactor>
</comment>
<accession>A0A7C2V4I7</accession>
<evidence type="ECO:0000256" key="5">
    <source>
        <dbReference type="ARBA" id="ARBA00023004"/>
    </source>
</evidence>
<evidence type="ECO:0000256" key="2">
    <source>
        <dbReference type="ARBA" id="ARBA00009173"/>
    </source>
</evidence>
<proteinExistence type="inferred from homology"/>
<evidence type="ECO:0000259" key="7">
    <source>
        <dbReference type="Pfam" id="PF01058"/>
    </source>
</evidence>
<dbReference type="EMBL" id="DSFP01000072">
    <property type="protein sequence ID" value="HEW46734.1"/>
    <property type="molecule type" value="Genomic_DNA"/>
</dbReference>
<dbReference type="SUPFAM" id="SSF56770">
    <property type="entry name" value="HydA/Nqo6-like"/>
    <property type="match status" value="1"/>
</dbReference>
<dbReference type="GO" id="GO:0046872">
    <property type="term" value="F:metal ion binding"/>
    <property type="evidence" value="ECO:0007669"/>
    <property type="project" value="UniProtKB-KW"/>
</dbReference>
<keyword evidence="3" id="KW-0004">4Fe-4S</keyword>
<evidence type="ECO:0000256" key="1">
    <source>
        <dbReference type="ARBA" id="ARBA00001966"/>
    </source>
</evidence>
<dbReference type="Gene3D" id="3.40.50.12280">
    <property type="match status" value="1"/>
</dbReference>
<evidence type="ECO:0000256" key="6">
    <source>
        <dbReference type="ARBA" id="ARBA00023014"/>
    </source>
</evidence>
<evidence type="ECO:0000313" key="8">
    <source>
        <dbReference type="EMBL" id="HEW46734.1"/>
    </source>
</evidence>
<dbReference type="AlphaFoldDB" id="A0A7C2V4I7"/>
<keyword evidence="6" id="KW-0411">Iron-sulfur</keyword>
<keyword evidence="8" id="KW-0560">Oxidoreductase</keyword>
<evidence type="ECO:0000256" key="3">
    <source>
        <dbReference type="ARBA" id="ARBA00022485"/>
    </source>
</evidence>
<dbReference type="InterPro" id="IPR052375">
    <property type="entry name" value="Complex_I_20kDa-like"/>
</dbReference>
<comment type="caution">
    <text evidence="8">The sequence shown here is derived from an EMBL/GenBank/DDBJ whole genome shotgun (WGS) entry which is preliminary data.</text>
</comment>
<dbReference type="Pfam" id="PF01058">
    <property type="entry name" value="Oxidored_q6"/>
    <property type="match status" value="1"/>
</dbReference>
<comment type="similarity">
    <text evidence="2">Belongs to the complex I 20 kDa subunit family.</text>
</comment>
<dbReference type="PANTHER" id="PTHR42989:SF1">
    <property type="entry name" value="FORMATE HYDROGENLYASE SUBUNIT 7-RELATED"/>
    <property type="match status" value="1"/>
</dbReference>
<dbReference type="GO" id="GO:0051539">
    <property type="term" value="F:4 iron, 4 sulfur cluster binding"/>
    <property type="evidence" value="ECO:0007669"/>
    <property type="project" value="UniProtKB-KW"/>
</dbReference>
<dbReference type="GO" id="GO:0016491">
    <property type="term" value="F:oxidoreductase activity"/>
    <property type="evidence" value="ECO:0007669"/>
    <property type="project" value="UniProtKB-KW"/>
</dbReference>
<name>A0A7C2V4I7_9AQUI</name>
<dbReference type="PANTHER" id="PTHR42989">
    <property type="entry name" value="HYDROGENASE-4 COMPONENT I"/>
    <property type="match status" value="1"/>
</dbReference>
<keyword evidence="4" id="KW-0479">Metal-binding</keyword>
<feature type="domain" description="NADH:ubiquinone oxidoreductase-like 20kDa subunit" evidence="7">
    <location>
        <begin position="57"/>
        <end position="167"/>
    </location>
</feature>
<dbReference type="EC" id="1.6.5.11" evidence="8"/>
<dbReference type="InterPro" id="IPR006137">
    <property type="entry name" value="NADH_UbQ_OxRdtase-like_20kDa"/>
</dbReference>
<keyword evidence="5" id="KW-0408">Iron</keyword>
<dbReference type="NCBIfam" id="NF005012">
    <property type="entry name" value="PRK06411.1"/>
    <property type="match status" value="1"/>
</dbReference>
<organism evidence="8">
    <name type="scientific">Hydrogenobacter sp</name>
    <dbReference type="NCBI Taxonomy" id="2152829"/>
    <lineage>
        <taxon>Bacteria</taxon>
        <taxon>Pseudomonadati</taxon>
        <taxon>Aquificota</taxon>
        <taxon>Aquificia</taxon>
        <taxon>Aquificales</taxon>
        <taxon>Aquificaceae</taxon>
        <taxon>Hydrogenobacter</taxon>
    </lineage>
</organism>
<gene>
    <name evidence="8" type="primary">nuoB</name>
    <name evidence="8" type="ORF">ENO47_08780</name>
</gene>